<name>A0A392NHY9_9FABA</name>
<evidence type="ECO:0000313" key="2">
    <source>
        <dbReference type="Proteomes" id="UP000265520"/>
    </source>
</evidence>
<proteinExistence type="predicted"/>
<sequence>PQLFGHYLSGFGNTTIPSGRDVKFRMRRVPKYYNAGNTTGWFGRVSADTQPFYQNYPCLAVYVARMFASLEGAKRKNIWWNFPAEIQPLIAGGLGPSPACIGYGPSENLSREQRYFLEANGVLVGEQFPSSNSALPINTNLLLVINTELRAQSGLQLLPLPETLIGTVGQICFTSIEGEHEERTTRASPMTLRSSFLIPAEVSLCASAFAYRVHHAVDEAAQEELPQQPWVVWRFGEDAPADWAQLTAAGNSFREGEPKVLSFTEFWTTPYLIRSRLELLKTSLSGNIY</sequence>
<comment type="caution">
    <text evidence="1">The sequence shown here is derived from an EMBL/GenBank/DDBJ whole genome shotgun (WGS) entry which is preliminary data.</text>
</comment>
<dbReference type="Proteomes" id="UP000265520">
    <property type="component" value="Unassembled WGS sequence"/>
</dbReference>
<reference evidence="1 2" key="1">
    <citation type="journal article" date="2018" name="Front. Plant Sci.">
        <title>Red Clover (Trifolium pratense) and Zigzag Clover (T. medium) - A Picture of Genomic Similarities and Differences.</title>
        <authorList>
            <person name="Dluhosova J."/>
            <person name="Istvanek J."/>
            <person name="Nedelnik J."/>
            <person name="Repkova J."/>
        </authorList>
    </citation>
    <scope>NUCLEOTIDE SEQUENCE [LARGE SCALE GENOMIC DNA]</scope>
    <source>
        <strain evidence="2">cv. 10/8</strain>
        <tissue evidence="1">Leaf</tissue>
    </source>
</reference>
<feature type="non-terminal residue" evidence="1">
    <location>
        <position position="1"/>
    </location>
</feature>
<keyword evidence="2" id="KW-1185">Reference proteome</keyword>
<evidence type="ECO:0000313" key="1">
    <source>
        <dbReference type="EMBL" id="MCH99440.1"/>
    </source>
</evidence>
<organism evidence="1 2">
    <name type="scientific">Trifolium medium</name>
    <dbReference type="NCBI Taxonomy" id="97028"/>
    <lineage>
        <taxon>Eukaryota</taxon>
        <taxon>Viridiplantae</taxon>
        <taxon>Streptophyta</taxon>
        <taxon>Embryophyta</taxon>
        <taxon>Tracheophyta</taxon>
        <taxon>Spermatophyta</taxon>
        <taxon>Magnoliopsida</taxon>
        <taxon>eudicotyledons</taxon>
        <taxon>Gunneridae</taxon>
        <taxon>Pentapetalae</taxon>
        <taxon>rosids</taxon>
        <taxon>fabids</taxon>
        <taxon>Fabales</taxon>
        <taxon>Fabaceae</taxon>
        <taxon>Papilionoideae</taxon>
        <taxon>50 kb inversion clade</taxon>
        <taxon>NPAAA clade</taxon>
        <taxon>Hologalegina</taxon>
        <taxon>IRL clade</taxon>
        <taxon>Trifolieae</taxon>
        <taxon>Trifolium</taxon>
    </lineage>
</organism>
<protein>
    <submittedName>
        <fullName evidence="1">Uncharacterized protein</fullName>
    </submittedName>
</protein>
<dbReference type="AlphaFoldDB" id="A0A392NHY9"/>
<dbReference type="EMBL" id="LXQA010040317">
    <property type="protein sequence ID" value="MCH99440.1"/>
    <property type="molecule type" value="Genomic_DNA"/>
</dbReference>
<accession>A0A392NHY9</accession>